<dbReference type="CDD" id="cd00093">
    <property type="entry name" value="HTH_XRE"/>
    <property type="match status" value="1"/>
</dbReference>
<dbReference type="InterPro" id="IPR010982">
    <property type="entry name" value="Lambda_DNA-bd_dom_sf"/>
</dbReference>
<dbReference type="GO" id="GO:0003677">
    <property type="term" value="F:DNA binding"/>
    <property type="evidence" value="ECO:0007669"/>
    <property type="project" value="InterPro"/>
</dbReference>
<dbReference type="PROSITE" id="PS50943">
    <property type="entry name" value="HTH_CROC1"/>
    <property type="match status" value="1"/>
</dbReference>
<comment type="caution">
    <text evidence="2">The sequence shown here is derived from an EMBL/GenBank/DDBJ whole genome shotgun (WGS) entry which is preliminary data.</text>
</comment>
<sequence length="77" mass="8992">MAIVDKFDGWLVIDHEALKAAFQKLPPHYRKYKTIRKELKIGPQQISDYLAGRRYPNLLNFKKLCLYVQISADELLG</sequence>
<dbReference type="InterPro" id="IPR001387">
    <property type="entry name" value="Cro/C1-type_HTH"/>
</dbReference>
<dbReference type="SUPFAM" id="SSF47413">
    <property type="entry name" value="lambda repressor-like DNA-binding domains"/>
    <property type="match status" value="1"/>
</dbReference>
<organism evidence="2">
    <name type="scientific">marine sediment metagenome</name>
    <dbReference type="NCBI Taxonomy" id="412755"/>
    <lineage>
        <taxon>unclassified sequences</taxon>
        <taxon>metagenomes</taxon>
        <taxon>ecological metagenomes</taxon>
    </lineage>
</organism>
<dbReference type="AlphaFoldDB" id="A0A0F9A4B9"/>
<dbReference type="Gene3D" id="1.10.260.40">
    <property type="entry name" value="lambda repressor-like DNA-binding domains"/>
    <property type="match status" value="1"/>
</dbReference>
<feature type="domain" description="HTH cro/C1-type" evidence="1">
    <location>
        <begin position="37"/>
        <end position="75"/>
    </location>
</feature>
<dbReference type="EMBL" id="LAZR01047959">
    <property type="protein sequence ID" value="KKK93010.1"/>
    <property type="molecule type" value="Genomic_DNA"/>
</dbReference>
<reference evidence="2" key="1">
    <citation type="journal article" date="2015" name="Nature">
        <title>Complex archaea that bridge the gap between prokaryotes and eukaryotes.</title>
        <authorList>
            <person name="Spang A."/>
            <person name="Saw J.H."/>
            <person name="Jorgensen S.L."/>
            <person name="Zaremba-Niedzwiedzka K."/>
            <person name="Martijn J."/>
            <person name="Lind A.E."/>
            <person name="van Eijk R."/>
            <person name="Schleper C."/>
            <person name="Guy L."/>
            <person name="Ettema T.J."/>
        </authorList>
    </citation>
    <scope>NUCLEOTIDE SEQUENCE</scope>
</reference>
<proteinExistence type="predicted"/>
<protein>
    <recommendedName>
        <fullName evidence="1">HTH cro/C1-type domain-containing protein</fullName>
    </recommendedName>
</protein>
<evidence type="ECO:0000313" key="2">
    <source>
        <dbReference type="EMBL" id="KKK93010.1"/>
    </source>
</evidence>
<dbReference type="Pfam" id="PF01381">
    <property type="entry name" value="HTH_3"/>
    <property type="match status" value="1"/>
</dbReference>
<feature type="non-terminal residue" evidence="2">
    <location>
        <position position="77"/>
    </location>
</feature>
<accession>A0A0F9A4B9</accession>
<evidence type="ECO:0000259" key="1">
    <source>
        <dbReference type="PROSITE" id="PS50943"/>
    </source>
</evidence>
<name>A0A0F9A4B9_9ZZZZ</name>
<gene>
    <name evidence="2" type="ORF">LCGC14_2697190</name>
</gene>